<evidence type="ECO:0000313" key="3">
    <source>
        <dbReference type="Proteomes" id="UP001223586"/>
    </source>
</evidence>
<protein>
    <recommendedName>
        <fullName evidence="4">Peptidase</fullName>
    </recommendedName>
</protein>
<feature type="signal peptide" evidence="1">
    <location>
        <begin position="1"/>
        <end position="35"/>
    </location>
</feature>
<feature type="chain" id="PRO_5046864144" description="Peptidase" evidence="1">
    <location>
        <begin position="36"/>
        <end position="293"/>
    </location>
</feature>
<accession>A0ABT9WY99</accession>
<gene>
    <name evidence="2" type="ORF">J2S08_004174</name>
</gene>
<proteinExistence type="predicted"/>
<dbReference type="EMBL" id="JAUSTT010000038">
    <property type="protein sequence ID" value="MDQ0178270.1"/>
    <property type="molecule type" value="Genomic_DNA"/>
</dbReference>
<name>A0ABT9WY99_9BACI</name>
<dbReference type="Proteomes" id="UP001223586">
    <property type="component" value="Unassembled WGS sequence"/>
</dbReference>
<reference evidence="2 3" key="1">
    <citation type="submission" date="2023-07" db="EMBL/GenBank/DDBJ databases">
        <title>Genomic Encyclopedia of Type Strains, Phase IV (KMG-IV): sequencing the most valuable type-strain genomes for metagenomic binning, comparative biology and taxonomic classification.</title>
        <authorList>
            <person name="Goeker M."/>
        </authorList>
    </citation>
    <scope>NUCLEOTIDE SEQUENCE [LARGE SCALE GENOMIC DNA]</scope>
    <source>
        <strain evidence="2 3">DSM 23837</strain>
    </source>
</reference>
<organism evidence="2 3">
    <name type="scientific">Bacillus chungangensis</name>
    <dbReference type="NCBI Taxonomy" id="587633"/>
    <lineage>
        <taxon>Bacteria</taxon>
        <taxon>Bacillati</taxon>
        <taxon>Bacillota</taxon>
        <taxon>Bacilli</taxon>
        <taxon>Bacillales</taxon>
        <taxon>Bacillaceae</taxon>
        <taxon>Bacillus</taxon>
    </lineage>
</organism>
<keyword evidence="3" id="KW-1185">Reference proteome</keyword>
<sequence>MKTNKWKRSGFKKAALAGLVMIGSGALLSPEFTHAASAEAIKQTTPITTSYANHTTNSFKVAQTDKLSDYKKANYTVKLFELDDSVDSAVSHKPTSKDMTKEAAAEIGAKALWELFGQSLEGKVIEMSYFNASLESHPELFWNSRPEWTGTVRINDKLSYSFTVDAVTGEMFSISRNRQFDDSHPIVQQYKDDTAVLDLFNKIEKNQQEYVEPAKKLVEKYNVVQSPIKSVEFSGLGSRGAEVSYNDPHVKIKITGKNGERADVELAMRDKELVGISYPGLWKQIEEDKKNRK</sequence>
<keyword evidence="1" id="KW-0732">Signal</keyword>
<comment type="caution">
    <text evidence="2">The sequence shown here is derived from an EMBL/GenBank/DDBJ whole genome shotgun (WGS) entry which is preliminary data.</text>
</comment>
<evidence type="ECO:0000313" key="2">
    <source>
        <dbReference type="EMBL" id="MDQ0178270.1"/>
    </source>
</evidence>
<evidence type="ECO:0000256" key="1">
    <source>
        <dbReference type="SAM" id="SignalP"/>
    </source>
</evidence>
<evidence type="ECO:0008006" key="4">
    <source>
        <dbReference type="Google" id="ProtNLM"/>
    </source>
</evidence>
<dbReference type="RefSeq" id="WP_307232947.1">
    <property type="nucleotide sequence ID" value="NZ_JAUSTT010000038.1"/>
</dbReference>